<accession>A0A2M4DP98</accession>
<dbReference type="InterPro" id="IPR033616">
    <property type="entry name" value="BLTP1"/>
</dbReference>
<organism evidence="3">
    <name type="scientific">Anopheles darlingi</name>
    <name type="common">Mosquito</name>
    <dbReference type="NCBI Taxonomy" id="43151"/>
    <lineage>
        <taxon>Eukaryota</taxon>
        <taxon>Metazoa</taxon>
        <taxon>Ecdysozoa</taxon>
        <taxon>Arthropoda</taxon>
        <taxon>Hexapoda</taxon>
        <taxon>Insecta</taxon>
        <taxon>Pterygota</taxon>
        <taxon>Neoptera</taxon>
        <taxon>Endopterygota</taxon>
        <taxon>Diptera</taxon>
        <taxon>Nematocera</taxon>
        <taxon>Culicoidea</taxon>
        <taxon>Culicidae</taxon>
        <taxon>Anophelinae</taxon>
        <taxon>Anopheles</taxon>
    </lineage>
</organism>
<dbReference type="PANTHER" id="PTHR31640">
    <property type="entry name" value="TRANSMEMBRANE PROTEIN KIAA1109"/>
    <property type="match status" value="1"/>
</dbReference>
<dbReference type="AlphaFoldDB" id="A0A2M4DP98"/>
<feature type="domain" description="Bridge-like lipid transfer protein family member 1 N-terminal" evidence="2">
    <location>
        <begin position="1"/>
        <end position="152"/>
    </location>
</feature>
<dbReference type="GO" id="GO:0048488">
    <property type="term" value="P:synaptic vesicle endocytosis"/>
    <property type="evidence" value="ECO:0007669"/>
    <property type="project" value="TreeGrafter"/>
</dbReference>
<dbReference type="InterPro" id="IPR047104">
    <property type="entry name" value="BLTP1_N"/>
</dbReference>
<dbReference type="VEuPathDB" id="VectorBase:ADAR2_008281"/>
<feature type="compositionally biased region" description="Basic residues" evidence="1">
    <location>
        <begin position="168"/>
        <end position="177"/>
    </location>
</feature>
<dbReference type="GO" id="GO:0098793">
    <property type="term" value="C:presynapse"/>
    <property type="evidence" value="ECO:0007669"/>
    <property type="project" value="GOC"/>
</dbReference>
<dbReference type="Pfam" id="PF20413">
    <property type="entry name" value="BLTP1_N"/>
    <property type="match status" value="1"/>
</dbReference>
<reference evidence="3" key="1">
    <citation type="submission" date="2018-01" db="EMBL/GenBank/DDBJ databases">
        <title>An insight into the sialome of Amazonian anophelines.</title>
        <authorList>
            <person name="Ribeiro J.M."/>
            <person name="Scarpassa V."/>
            <person name="Calvo E."/>
        </authorList>
    </citation>
    <scope>NUCLEOTIDE SEQUENCE</scope>
</reference>
<proteinExistence type="predicted"/>
<evidence type="ECO:0000313" key="3">
    <source>
        <dbReference type="EMBL" id="MBW79406.1"/>
    </source>
</evidence>
<feature type="region of interest" description="Disordered" evidence="1">
    <location>
        <begin position="154"/>
        <end position="177"/>
    </location>
</feature>
<dbReference type="PANTHER" id="PTHR31640:SF1">
    <property type="entry name" value="BRIDGE-LIKE LIPID TRANSFER PROTEIN FAMILY MEMBER 1"/>
    <property type="match status" value="1"/>
</dbReference>
<protein>
    <submittedName>
        <fullName evidence="3">Putative secreted protein</fullName>
    </submittedName>
</protein>
<evidence type="ECO:0000259" key="2">
    <source>
        <dbReference type="Pfam" id="PF20413"/>
    </source>
</evidence>
<evidence type="ECO:0000256" key="1">
    <source>
        <dbReference type="SAM" id="MobiDB-lite"/>
    </source>
</evidence>
<sequence length="177" mass="20707">MVWLLVSLLSSIVWVVYITFYNARVVGCVITKLANRLYVRGAYFKIGALNVNPLAGKIMFRDVVYVCFDYTVRIQDGYFIFRWWRSYVPKDVSEDLSHSDTRLSVMLNGFEMHIYNRSDLYARLEKTFGLKPSVLVPTEDMSAEEIARFKEQMMNDENPKDTAVNQLRRSKNHGQRQ</sequence>
<dbReference type="VEuPathDB" id="VectorBase:ADAC002372"/>
<name>A0A2M4DP98_ANODA</name>
<dbReference type="EMBL" id="GGFL01015228">
    <property type="protein sequence ID" value="MBW79406.1"/>
    <property type="molecule type" value="Transcribed_RNA"/>
</dbReference>